<dbReference type="OrthoDB" id="9808735at2"/>
<dbReference type="EMBL" id="CP144914">
    <property type="protein sequence ID" value="WWD78578.1"/>
    <property type="molecule type" value="Genomic_DNA"/>
</dbReference>
<keyword evidence="4" id="KW-1185">Reference proteome</keyword>
<dbReference type="PANTHER" id="PTHR30401:SF0">
    <property type="entry name" value="TRNA 2-SELENOURIDINE SYNTHASE"/>
    <property type="match status" value="1"/>
</dbReference>
<name>A0A5C7FPK2_9BACI</name>
<protein>
    <submittedName>
        <fullName evidence="3">tRNA 2-selenouridine(34) synthase MnmH</fullName>
        <ecNumber evidence="3">2.5.1.-</ecNumber>
    </submittedName>
</protein>
<dbReference type="InterPro" id="IPR058840">
    <property type="entry name" value="AAA_SelU"/>
</dbReference>
<evidence type="ECO:0000313" key="3">
    <source>
        <dbReference type="EMBL" id="WWD78578.1"/>
    </source>
</evidence>
<dbReference type="GO" id="GO:0002098">
    <property type="term" value="P:tRNA wobble uridine modification"/>
    <property type="evidence" value="ECO:0007669"/>
    <property type="project" value="InterPro"/>
</dbReference>
<dbReference type="NCBIfam" id="NF008750">
    <property type="entry name" value="PRK11784.1-2"/>
    <property type="match status" value="1"/>
</dbReference>
<dbReference type="Gene3D" id="3.40.250.10">
    <property type="entry name" value="Rhodanese-like domain"/>
    <property type="match status" value="1"/>
</dbReference>
<dbReference type="KEGG" id="ahal:FTX54_009020"/>
<dbReference type="InterPro" id="IPR017582">
    <property type="entry name" value="SelU"/>
</dbReference>
<dbReference type="PANTHER" id="PTHR30401">
    <property type="entry name" value="TRNA 2-SELENOURIDINE SYNTHASE"/>
    <property type="match status" value="1"/>
</dbReference>
<dbReference type="Pfam" id="PF00581">
    <property type="entry name" value="Rhodanese"/>
    <property type="match status" value="1"/>
</dbReference>
<dbReference type="InterPro" id="IPR001763">
    <property type="entry name" value="Rhodanese-like_dom"/>
</dbReference>
<gene>
    <name evidence="3" type="primary">mnmH</name>
    <name evidence="3" type="ORF">FTX54_009020</name>
</gene>
<dbReference type="GO" id="GO:0043828">
    <property type="term" value="F:tRNA 2-selenouridine synthase activity"/>
    <property type="evidence" value="ECO:0007669"/>
    <property type="project" value="InterPro"/>
</dbReference>
<dbReference type="PROSITE" id="PS50206">
    <property type="entry name" value="RHODANESE_3"/>
    <property type="match status" value="1"/>
</dbReference>
<sequence length="355" mass="42037">MADLNIPTISLEQMREKDYAVIDVRSPKEFAEFHLPDSYNFPLFTNEERTEVGTAYKQVSPEEAKKIGMKYFSEKLPGFYEMFHQIQKRKKEPVIIACARGGMRSRTFAALMNSLDFPAVQLEGGVRSFRYYVLEELERFSLKNWNAIVIGGNTGTRKTVWLENLHERGYPVLNLEQLASHRGSIFGHIGMEKRSQKMFEQELVKELQRLEQEPYILMEAESKRIGPVILPDWLQDVKERGRFLELEDNMERRVRYLLEEYEPEVHAEAFYEALNRLMRRLKPKTYQMIEKAAERGDFYTIFRKLLEEYYDPSYRHKQPGYIEKKNLRMLDLSELSDEEILPYLIKEINVECKQG</sequence>
<dbReference type="NCBIfam" id="TIGR03167">
    <property type="entry name" value="tRNA_sel_U_synt"/>
    <property type="match status" value="1"/>
</dbReference>
<reference evidence="3 4" key="1">
    <citation type="submission" date="2024-01" db="EMBL/GenBank/DDBJ databases">
        <title>Complete Genome Sequence of Alkalicoccus halolimnae BZ-SZ-XJ29T, a Moderately Halophilic Bacterium Isolated from a Salt Lake.</title>
        <authorList>
            <person name="Zhao B."/>
        </authorList>
    </citation>
    <scope>NUCLEOTIDE SEQUENCE [LARGE SCALE GENOMIC DNA]</scope>
    <source>
        <strain evidence="3 4">BZ-SZ-XJ29</strain>
    </source>
</reference>
<dbReference type="Pfam" id="PF26341">
    <property type="entry name" value="AAA_SelU"/>
    <property type="match status" value="1"/>
</dbReference>
<evidence type="ECO:0000256" key="1">
    <source>
        <dbReference type="ARBA" id="ARBA00023266"/>
    </source>
</evidence>
<keyword evidence="1" id="KW-0711">Selenium</keyword>
<dbReference type="RefSeq" id="WP_147802273.1">
    <property type="nucleotide sequence ID" value="NZ_CP144914.1"/>
</dbReference>
<dbReference type="Proteomes" id="UP000321816">
    <property type="component" value="Chromosome"/>
</dbReference>
<dbReference type="SUPFAM" id="SSF52821">
    <property type="entry name" value="Rhodanese/Cell cycle control phosphatase"/>
    <property type="match status" value="1"/>
</dbReference>
<feature type="domain" description="Rhodanese" evidence="2">
    <location>
        <begin position="15"/>
        <end position="138"/>
    </location>
</feature>
<dbReference type="AlphaFoldDB" id="A0A5C7FPK2"/>
<dbReference type="SMART" id="SM00450">
    <property type="entry name" value="RHOD"/>
    <property type="match status" value="1"/>
</dbReference>
<dbReference type="InterPro" id="IPR036873">
    <property type="entry name" value="Rhodanese-like_dom_sf"/>
</dbReference>
<organism evidence="3 4">
    <name type="scientific">Alkalicoccus halolimnae</name>
    <dbReference type="NCBI Taxonomy" id="1667239"/>
    <lineage>
        <taxon>Bacteria</taxon>
        <taxon>Bacillati</taxon>
        <taxon>Bacillota</taxon>
        <taxon>Bacilli</taxon>
        <taxon>Bacillales</taxon>
        <taxon>Bacillaceae</taxon>
        <taxon>Alkalicoccus</taxon>
    </lineage>
</organism>
<proteinExistence type="predicted"/>
<evidence type="ECO:0000313" key="4">
    <source>
        <dbReference type="Proteomes" id="UP000321816"/>
    </source>
</evidence>
<keyword evidence="3" id="KW-0808">Transferase</keyword>
<dbReference type="EC" id="2.5.1.-" evidence="3"/>
<evidence type="ECO:0000259" key="2">
    <source>
        <dbReference type="PROSITE" id="PS50206"/>
    </source>
</evidence>
<accession>A0A5C7FPK2</accession>